<dbReference type="STRING" id="591205.SAMN05421538_10754"/>
<dbReference type="InterPro" id="IPR003778">
    <property type="entry name" value="CT_A_B"/>
</dbReference>
<keyword evidence="8" id="KW-1185">Reference proteome</keyword>
<evidence type="ECO:0000313" key="8">
    <source>
        <dbReference type="Proteomes" id="UP000199344"/>
    </source>
</evidence>
<accession>A0A1G7DC38</accession>
<keyword evidence="3" id="KW-0067">ATP-binding</keyword>
<protein>
    <submittedName>
        <fullName evidence="7">Sensor histidine kinase inhibitor, KipI family</fullName>
    </submittedName>
</protein>
<feature type="region of interest" description="Disordered" evidence="4">
    <location>
        <begin position="203"/>
        <end position="223"/>
    </location>
</feature>
<name>A0A1G7DC38_9RHOB</name>
<keyword evidence="2" id="KW-0378">Hydrolase</keyword>
<dbReference type="Proteomes" id="UP000199344">
    <property type="component" value="Unassembled WGS sequence"/>
</dbReference>
<evidence type="ECO:0000256" key="4">
    <source>
        <dbReference type="SAM" id="MobiDB-lite"/>
    </source>
</evidence>
<dbReference type="Gene3D" id="3.30.1360.40">
    <property type="match status" value="1"/>
</dbReference>
<evidence type="ECO:0000256" key="3">
    <source>
        <dbReference type="ARBA" id="ARBA00022840"/>
    </source>
</evidence>
<dbReference type="PANTHER" id="PTHR43309:SF3">
    <property type="entry name" value="5-OXOPROLINASE SUBUNIT C"/>
    <property type="match status" value="1"/>
</dbReference>
<dbReference type="SUPFAM" id="SSF160467">
    <property type="entry name" value="PH0987 N-terminal domain-like"/>
    <property type="match status" value="1"/>
</dbReference>
<dbReference type="Pfam" id="PF02682">
    <property type="entry name" value="CT_C_D"/>
    <property type="match status" value="1"/>
</dbReference>
<gene>
    <name evidence="7" type="ORF">SAMN05421538_10754</name>
</gene>
<dbReference type="GO" id="GO:0016787">
    <property type="term" value="F:hydrolase activity"/>
    <property type="evidence" value="ECO:0007669"/>
    <property type="project" value="UniProtKB-KW"/>
</dbReference>
<dbReference type="SMART" id="SM00796">
    <property type="entry name" value="AHS1"/>
    <property type="match status" value="1"/>
</dbReference>
<evidence type="ECO:0000259" key="6">
    <source>
        <dbReference type="SMART" id="SM00797"/>
    </source>
</evidence>
<dbReference type="InterPro" id="IPR003833">
    <property type="entry name" value="CT_C_D"/>
</dbReference>
<dbReference type="Gene3D" id="2.40.100.10">
    <property type="entry name" value="Cyclophilin-like"/>
    <property type="match status" value="2"/>
</dbReference>
<dbReference type="RefSeq" id="WP_245727304.1">
    <property type="nucleotide sequence ID" value="NZ_FNAH01000007.1"/>
</dbReference>
<dbReference type="AlphaFoldDB" id="A0A1G7DC38"/>
<evidence type="ECO:0000259" key="5">
    <source>
        <dbReference type="SMART" id="SM00796"/>
    </source>
</evidence>
<proteinExistence type="predicted"/>
<reference evidence="7 8" key="1">
    <citation type="submission" date="2016-10" db="EMBL/GenBank/DDBJ databases">
        <authorList>
            <person name="de Groot N.N."/>
        </authorList>
    </citation>
    <scope>NUCLEOTIDE SEQUENCE [LARGE SCALE GENOMIC DNA]</scope>
    <source>
        <strain evidence="7 8">DSM 22220</strain>
    </source>
</reference>
<dbReference type="PANTHER" id="PTHR43309">
    <property type="entry name" value="5-OXOPROLINASE SUBUNIT C"/>
    <property type="match status" value="1"/>
</dbReference>
<dbReference type="SMART" id="SM00797">
    <property type="entry name" value="AHS2"/>
    <property type="match status" value="1"/>
</dbReference>
<dbReference type="EMBL" id="FNAH01000007">
    <property type="protein sequence ID" value="SDE49121.1"/>
    <property type="molecule type" value="Genomic_DNA"/>
</dbReference>
<sequence length="533" mass="55637">MMRVLPAGQDAVLVELEDLDQVLALHASLSAQPVAGVRETVPAARTLLILFDRHEGTAEAIAADLAARPLTAQPDRTGRIVEIPVRYDGQDLDEVASLTGLARAEVVARHGGSDWRAAFAGFAPGFVYLTGGDPALNVPRRTSPRTAIPAGSVALAGAFSAVYPKQSPGGWQIIGTTSMPMWDIGRDPPALLRPGDRVRFVDQASQPKPGHAPPAKARPAPETRPAARLDILAAPFPLLFQDGGRGGQLAQGIAASGAVDQGVCRALNRMLGNPAGTPCIEFPGGGLRLRASGACVVALTGAPRAVTLNGSIRLSSHTPIALDPGDEVLIDAPDEGLYGYLGARGGFSVDAVLGSAATDTLAGIGPEPLTQGGWIGLAQQRAGPVGAPDAPPALPKPGDLVEVDVVMGPRSDWFSDEMRRHFATQEWQVTAQSSRIGKRLEGDRPLTRDDTAELPSEGTVSGAIQVPHSGQPVLFLADHPLTGGYPVIAVVAAHHLDLCAQAPPGTRLKFRPLAPFSEIAPRRAGYATERAER</sequence>
<feature type="compositionally biased region" description="Low complexity" evidence="4">
    <location>
        <begin position="207"/>
        <end position="218"/>
    </location>
</feature>
<evidence type="ECO:0000256" key="2">
    <source>
        <dbReference type="ARBA" id="ARBA00022801"/>
    </source>
</evidence>
<feature type="domain" description="Carboxyltransferase" evidence="6">
    <location>
        <begin position="250"/>
        <end position="531"/>
    </location>
</feature>
<organism evidence="7 8">
    <name type="scientific">Paracoccus isoporae</name>
    <dbReference type="NCBI Taxonomy" id="591205"/>
    <lineage>
        <taxon>Bacteria</taxon>
        <taxon>Pseudomonadati</taxon>
        <taxon>Pseudomonadota</taxon>
        <taxon>Alphaproteobacteria</taxon>
        <taxon>Rhodobacterales</taxon>
        <taxon>Paracoccaceae</taxon>
        <taxon>Paracoccus</taxon>
    </lineage>
</organism>
<dbReference type="InterPro" id="IPR029000">
    <property type="entry name" value="Cyclophilin-like_dom_sf"/>
</dbReference>
<dbReference type="InterPro" id="IPR052708">
    <property type="entry name" value="PxpC"/>
</dbReference>
<dbReference type="GO" id="GO:0005524">
    <property type="term" value="F:ATP binding"/>
    <property type="evidence" value="ECO:0007669"/>
    <property type="project" value="UniProtKB-KW"/>
</dbReference>
<keyword evidence="1" id="KW-0547">Nucleotide-binding</keyword>
<evidence type="ECO:0000313" key="7">
    <source>
        <dbReference type="EMBL" id="SDE49121.1"/>
    </source>
</evidence>
<feature type="domain" description="Carboxyltransferase" evidence="5">
    <location>
        <begin position="2"/>
        <end position="192"/>
    </location>
</feature>
<dbReference type="SUPFAM" id="SSF50891">
    <property type="entry name" value="Cyclophilin-like"/>
    <property type="match status" value="2"/>
</dbReference>
<evidence type="ECO:0000256" key="1">
    <source>
        <dbReference type="ARBA" id="ARBA00022741"/>
    </source>
</evidence>
<dbReference type="Pfam" id="PF02626">
    <property type="entry name" value="CT_A_B"/>
    <property type="match status" value="1"/>
</dbReference>